<evidence type="ECO:0000256" key="4">
    <source>
        <dbReference type="ARBA" id="ARBA00023136"/>
    </source>
</evidence>
<feature type="transmembrane region" description="Helical" evidence="5">
    <location>
        <begin position="615"/>
        <end position="635"/>
    </location>
</feature>
<evidence type="ECO:0000259" key="6">
    <source>
        <dbReference type="Pfam" id="PF02517"/>
    </source>
</evidence>
<dbReference type="Proteomes" id="UP001164187">
    <property type="component" value="Chromosome"/>
</dbReference>
<evidence type="ECO:0000256" key="2">
    <source>
        <dbReference type="ARBA" id="ARBA00022692"/>
    </source>
</evidence>
<feature type="domain" description="ABC-2 type transporter transmembrane" evidence="7">
    <location>
        <begin position="24"/>
        <end position="387"/>
    </location>
</feature>
<feature type="transmembrane region" description="Helical" evidence="5">
    <location>
        <begin position="24"/>
        <end position="42"/>
    </location>
</feature>
<feature type="transmembrane region" description="Helical" evidence="5">
    <location>
        <begin position="239"/>
        <end position="263"/>
    </location>
</feature>
<sequence length="636" mass="70737">MNFSIVRQIVKKELLELIRDKKNLFMMLILPILIYPILMIGMSQVMMLTMNDLSSQDINLAVSENVPEDFINYVKASDISKGTDENGKIVITNVSSKNEKNHLSDVKNEKLDAYINLENKNYKIYLDTTEDKASVTSKALEKILDSYKEKLVENTLKKANLNTKSTLNPITFQTKTVAEKQEEAGSIIGRLLPVILITSILTGAIYPAVDIIAGEKERGTLETLFTLPIKNIELISGKYIAVATTAIITALMNIISLGLTMLYSVKMTSEMSSKMIDFNLEKMLVPLLLTMLAIILFVMVVTALSMCICSFSKSYKEAQNSLTPLMLVIMIPSYASIIPTLKLNTISAMIPVVNISLLIKSVFSMESTFKLIFIVLISTLVFIGLALVILGKIFNSESILFGDDKGLSILNIRSNIKKGNMPTKADGVLIFLLELVALVIIGSYLQLKFGHLGIALSQIILLLIVMLYAWYIKIDYKNVFKLNKFSLSDLLIALLIWSISFVLVIALTQLMMYILPNSQQSAKELSKFIINKEIWVNILVVALMPAICEELLFRGFILSSFSKDGEITNSAIIITGLLFGILHLYLFKILPIAVLGMALSLIVKKTKSIIPSMSMHFLNNLISVLASMFISGMLLL</sequence>
<evidence type="ECO:0000256" key="5">
    <source>
        <dbReference type="SAM" id="Phobius"/>
    </source>
</evidence>
<organism evidence="8 9">
    <name type="scientific">Peptostreptococcus equinus</name>
    <dbReference type="NCBI Taxonomy" id="3003601"/>
    <lineage>
        <taxon>Bacteria</taxon>
        <taxon>Bacillati</taxon>
        <taxon>Bacillota</taxon>
        <taxon>Clostridia</taxon>
        <taxon>Peptostreptococcales</taxon>
        <taxon>Peptostreptococcaceae</taxon>
        <taxon>Peptostreptococcus</taxon>
    </lineage>
</organism>
<keyword evidence="3 5" id="KW-1133">Transmembrane helix</keyword>
<dbReference type="InterPro" id="IPR013525">
    <property type="entry name" value="ABC2_TM"/>
</dbReference>
<evidence type="ECO:0000256" key="3">
    <source>
        <dbReference type="ARBA" id="ARBA00022989"/>
    </source>
</evidence>
<feature type="domain" description="CAAX prenyl protease 2/Lysostaphin resistance protein A-like" evidence="6">
    <location>
        <begin position="534"/>
        <end position="622"/>
    </location>
</feature>
<dbReference type="NCBIfam" id="NF041647">
    <property type="entry name" value="ABC_perm_CPBP"/>
    <property type="match status" value="1"/>
</dbReference>
<evidence type="ECO:0000259" key="7">
    <source>
        <dbReference type="Pfam" id="PF12698"/>
    </source>
</evidence>
<gene>
    <name evidence="8" type="ORF">O0R46_05105</name>
</gene>
<keyword evidence="9" id="KW-1185">Reference proteome</keyword>
<keyword evidence="4 5" id="KW-0472">Membrane</keyword>
<dbReference type="RefSeq" id="WP_269310648.1">
    <property type="nucleotide sequence ID" value="NZ_CP114052.1"/>
</dbReference>
<name>A0ABY7JMC2_9FIRM</name>
<feature type="transmembrane region" description="Helical" evidence="5">
    <location>
        <begin position="321"/>
        <end position="337"/>
    </location>
</feature>
<dbReference type="Pfam" id="PF12698">
    <property type="entry name" value="ABC2_membrane_3"/>
    <property type="match status" value="1"/>
</dbReference>
<comment type="subcellular location">
    <subcellularLocation>
        <location evidence="1">Membrane</location>
        <topology evidence="1">Multi-pass membrane protein</topology>
    </subcellularLocation>
</comment>
<proteinExistence type="predicted"/>
<reference evidence="8" key="1">
    <citation type="submission" date="2022-12" db="EMBL/GenBank/DDBJ databases">
        <title>Peptostreptococcus.</title>
        <authorList>
            <person name="Lee S.H."/>
        </authorList>
    </citation>
    <scope>NUCLEOTIDE SEQUENCE</scope>
    <source>
        <strain evidence="8">CBA3647</strain>
    </source>
</reference>
<feature type="transmembrane region" description="Helical" evidence="5">
    <location>
        <begin position="452"/>
        <end position="471"/>
    </location>
</feature>
<keyword evidence="2 5" id="KW-0812">Transmembrane</keyword>
<feature type="transmembrane region" description="Helical" evidence="5">
    <location>
        <begin position="343"/>
        <end position="359"/>
    </location>
</feature>
<evidence type="ECO:0000313" key="9">
    <source>
        <dbReference type="Proteomes" id="UP001164187"/>
    </source>
</evidence>
<dbReference type="Pfam" id="PF02517">
    <property type="entry name" value="Rce1-like"/>
    <property type="match status" value="1"/>
</dbReference>
<dbReference type="PANTHER" id="PTHR43471:SF3">
    <property type="entry name" value="ABC TRANSPORTER PERMEASE PROTEIN NATB"/>
    <property type="match status" value="1"/>
</dbReference>
<feature type="transmembrane region" description="Helical" evidence="5">
    <location>
        <begin position="491"/>
        <end position="514"/>
    </location>
</feature>
<dbReference type="PANTHER" id="PTHR43471">
    <property type="entry name" value="ABC TRANSPORTER PERMEASE"/>
    <property type="match status" value="1"/>
</dbReference>
<evidence type="ECO:0000313" key="8">
    <source>
        <dbReference type="EMBL" id="WAW13986.1"/>
    </source>
</evidence>
<feature type="transmembrane region" description="Helical" evidence="5">
    <location>
        <begin position="283"/>
        <end position="309"/>
    </location>
</feature>
<feature type="transmembrane region" description="Helical" evidence="5">
    <location>
        <begin position="371"/>
        <end position="394"/>
    </location>
</feature>
<feature type="transmembrane region" description="Helical" evidence="5">
    <location>
        <begin position="534"/>
        <end position="558"/>
    </location>
</feature>
<evidence type="ECO:0000256" key="1">
    <source>
        <dbReference type="ARBA" id="ARBA00004141"/>
    </source>
</evidence>
<dbReference type="InterPro" id="IPR003675">
    <property type="entry name" value="Rce1/LyrA-like_dom"/>
</dbReference>
<feature type="transmembrane region" description="Helical" evidence="5">
    <location>
        <begin position="427"/>
        <end position="445"/>
    </location>
</feature>
<dbReference type="EMBL" id="CP114052">
    <property type="protein sequence ID" value="WAW13986.1"/>
    <property type="molecule type" value="Genomic_DNA"/>
</dbReference>
<accession>A0ABY7JMC2</accession>
<protein>
    <submittedName>
        <fullName evidence="8">ABC transporter permease subunit</fullName>
    </submittedName>
</protein>
<feature type="transmembrane region" description="Helical" evidence="5">
    <location>
        <begin position="570"/>
        <end position="603"/>
    </location>
</feature>